<dbReference type="OrthoDB" id="262535at2759"/>
<feature type="transmembrane region" description="Helical" evidence="5">
    <location>
        <begin position="70"/>
        <end position="90"/>
    </location>
</feature>
<dbReference type="AlphaFoldDB" id="A0A177WVB6"/>
<sequence length="168" mass="18909">MSKKQITTVGQTKQFPAYPTAIQTLPTSTSTSSHISSSLPLQIFLFLNIYYYPLVWIVTLGLLIYKGYVFQYATSAFPLEVFALFPWAGIEASRIFLGYKGNKTEDMPPVIIFICLTIVACIAHLFYMLWQSYVLFFDVILNSIGLVFIVGELITSGILISNLARNKQ</sequence>
<feature type="transmembrane region" description="Helical" evidence="5">
    <location>
        <begin position="110"/>
        <end position="130"/>
    </location>
</feature>
<proteinExistence type="predicted"/>
<evidence type="ECO:0000256" key="4">
    <source>
        <dbReference type="ARBA" id="ARBA00023136"/>
    </source>
</evidence>
<evidence type="ECO:0000256" key="1">
    <source>
        <dbReference type="ARBA" id="ARBA00004141"/>
    </source>
</evidence>
<keyword evidence="3 5" id="KW-1133">Transmembrane helix</keyword>
<dbReference type="PANTHER" id="PTHR13531:SF0">
    <property type="entry name" value="GEO07735P1-RELATED"/>
    <property type="match status" value="1"/>
</dbReference>
<dbReference type="GO" id="GO:0016020">
    <property type="term" value="C:membrane"/>
    <property type="evidence" value="ECO:0007669"/>
    <property type="project" value="UniProtKB-SubCell"/>
</dbReference>
<feature type="transmembrane region" description="Helical" evidence="5">
    <location>
        <begin position="43"/>
        <end position="64"/>
    </location>
</feature>
<name>A0A177WVB6_BATDL</name>
<dbReference type="GO" id="GO:1905515">
    <property type="term" value="P:non-motile cilium assembly"/>
    <property type="evidence" value="ECO:0007669"/>
    <property type="project" value="TreeGrafter"/>
</dbReference>
<dbReference type="GO" id="GO:0035869">
    <property type="term" value="C:ciliary transition zone"/>
    <property type="evidence" value="ECO:0007669"/>
    <property type="project" value="TreeGrafter"/>
</dbReference>
<reference evidence="6 7" key="1">
    <citation type="submission" date="2006-10" db="EMBL/GenBank/DDBJ databases">
        <title>The Genome Sequence of Batrachochytrium dendrobatidis JEL423.</title>
        <authorList>
            <consortium name="The Broad Institute Genome Sequencing Platform"/>
            <person name="Birren B."/>
            <person name="Lander E."/>
            <person name="Galagan J."/>
            <person name="Cuomo C."/>
            <person name="Devon K."/>
            <person name="Jaffe D."/>
            <person name="Butler J."/>
            <person name="Alvarez P."/>
            <person name="Gnerre S."/>
            <person name="Grabherr M."/>
            <person name="Kleber M."/>
            <person name="Mauceli E."/>
            <person name="Brockman W."/>
            <person name="Young S."/>
            <person name="LaButti K."/>
            <person name="Sykes S."/>
            <person name="DeCaprio D."/>
            <person name="Crawford M."/>
            <person name="Koehrsen M."/>
            <person name="Engels R."/>
            <person name="Montgomery P."/>
            <person name="Pearson M."/>
            <person name="Howarth C."/>
            <person name="Larson L."/>
            <person name="White J."/>
            <person name="O'Leary S."/>
            <person name="Kodira C."/>
            <person name="Zeng Q."/>
            <person name="Yandava C."/>
            <person name="Alvarado L."/>
            <person name="Longcore J."/>
            <person name="James T."/>
        </authorList>
    </citation>
    <scope>NUCLEOTIDE SEQUENCE [LARGE SCALE GENOMIC DNA]</scope>
    <source>
        <strain evidence="6 7">JEL423</strain>
    </source>
</reference>
<accession>A0A177WVB6</accession>
<keyword evidence="2 5" id="KW-0812">Transmembrane</keyword>
<organism evidence="6 7">
    <name type="scientific">Batrachochytrium dendrobatidis (strain JEL423)</name>
    <dbReference type="NCBI Taxonomy" id="403673"/>
    <lineage>
        <taxon>Eukaryota</taxon>
        <taxon>Fungi</taxon>
        <taxon>Fungi incertae sedis</taxon>
        <taxon>Chytridiomycota</taxon>
        <taxon>Chytridiomycota incertae sedis</taxon>
        <taxon>Chytridiomycetes</taxon>
        <taxon>Rhizophydiales</taxon>
        <taxon>Rhizophydiales incertae sedis</taxon>
        <taxon>Batrachochytrium</taxon>
    </lineage>
</organism>
<evidence type="ECO:0008006" key="8">
    <source>
        <dbReference type="Google" id="ProtNLM"/>
    </source>
</evidence>
<comment type="subcellular location">
    <subcellularLocation>
        <location evidence="1">Membrane</location>
        <topology evidence="1">Multi-pass membrane protein</topology>
    </subcellularLocation>
</comment>
<evidence type="ECO:0000313" key="6">
    <source>
        <dbReference type="EMBL" id="OAJ43999.1"/>
    </source>
</evidence>
<protein>
    <recommendedName>
        <fullName evidence="8">Transmembrane protein</fullName>
    </recommendedName>
</protein>
<evidence type="ECO:0000256" key="3">
    <source>
        <dbReference type="ARBA" id="ARBA00022989"/>
    </source>
</evidence>
<dbReference type="Pfam" id="PF09799">
    <property type="entry name" value="Transmemb_17"/>
    <property type="match status" value="1"/>
</dbReference>
<dbReference type="VEuPathDB" id="FungiDB:BDEG_27301"/>
<dbReference type="Proteomes" id="UP000077115">
    <property type="component" value="Unassembled WGS sequence"/>
</dbReference>
<reference evidence="6 7" key="2">
    <citation type="submission" date="2016-05" db="EMBL/GenBank/DDBJ databases">
        <title>Lineage-specific infection strategies underlie the spectrum of fungal disease in amphibians.</title>
        <authorList>
            <person name="Cuomo C.A."/>
            <person name="Farrer R.A."/>
            <person name="James T."/>
            <person name="Longcore J."/>
            <person name="Birren B."/>
        </authorList>
    </citation>
    <scope>NUCLEOTIDE SEQUENCE [LARGE SCALE GENOMIC DNA]</scope>
    <source>
        <strain evidence="6 7">JEL423</strain>
    </source>
</reference>
<keyword evidence="4 5" id="KW-0472">Membrane</keyword>
<dbReference type="STRING" id="403673.A0A177WVB6"/>
<dbReference type="InterPro" id="IPR019184">
    <property type="entry name" value="Uncharacterised_TM-17"/>
</dbReference>
<feature type="transmembrane region" description="Helical" evidence="5">
    <location>
        <begin position="136"/>
        <end position="160"/>
    </location>
</feature>
<evidence type="ECO:0000313" key="7">
    <source>
        <dbReference type="Proteomes" id="UP000077115"/>
    </source>
</evidence>
<dbReference type="PANTHER" id="PTHR13531">
    <property type="entry name" value="GEO07735P1-RELATED-RELATED"/>
    <property type="match status" value="1"/>
</dbReference>
<gene>
    <name evidence="6" type="ORF">BDEG_27301</name>
</gene>
<evidence type="ECO:0000256" key="5">
    <source>
        <dbReference type="SAM" id="Phobius"/>
    </source>
</evidence>
<evidence type="ECO:0000256" key="2">
    <source>
        <dbReference type="ARBA" id="ARBA00022692"/>
    </source>
</evidence>
<dbReference type="EMBL" id="DS022311">
    <property type="protein sequence ID" value="OAJ43999.1"/>
    <property type="molecule type" value="Genomic_DNA"/>
</dbReference>